<dbReference type="EMBL" id="JAUTXU010000008">
    <property type="protein sequence ID" value="KAK3723733.1"/>
    <property type="molecule type" value="Genomic_DNA"/>
</dbReference>
<accession>A0ACC3NVT7</accession>
<sequence>MAANLGMASNLDRLPPELLNRVFSLALPANQQVQLYAVSPALCRTASRSRKTTLPIWRGQNTFVLYDKNNISRKTLTERPGISHMQRLRIISSVSRYKMADDEMDCGKGLDLEINGTEWSFRIVEFEYEKPNKKFGFEPAAFVSKNDVDMVRERIKLIVGLLQDVLGRELTQTFMAEKLQLVA</sequence>
<organism evidence="1 2">
    <name type="scientific">Vermiconidia calcicola</name>
    <dbReference type="NCBI Taxonomy" id="1690605"/>
    <lineage>
        <taxon>Eukaryota</taxon>
        <taxon>Fungi</taxon>
        <taxon>Dikarya</taxon>
        <taxon>Ascomycota</taxon>
        <taxon>Pezizomycotina</taxon>
        <taxon>Dothideomycetes</taxon>
        <taxon>Dothideomycetidae</taxon>
        <taxon>Mycosphaerellales</taxon>
        <taxon>Extremaceae</taxon>
        <taxon>Vermiconidia</taxon>
    </lineage>
</organism>
<dbReference type="Proteomes" id="UP001281147">
    <property type="component" value="Unassembled WGS sequence"/>
</dbReference>
<gene>
    <name evidence="1" type="ORF">LTR37_001614</name>
</gene>
<protein>
    <submittedName>
        <fullName evidence="1">Uncharacterized protein</fullName>
    </submittedName>
</protein>
<keyword evidence="2" id="KW-1185">Reference proteome</keyword>
<proteinExistence type="predicted"/>
<evidence type="ECO:0000313" key="1">
    <source>
        <dbReference type="EMBL" id="KAK3723733.1"/>
    </source>
</evidence>
<reference evidence="1" key="1">
    <citation type="submission" date="2023-07" db="EMBL/GenBank/DDBJ databases">
        <title>Black Yeasts Isolated from many extreme environments.</title>
        <authorList>
            <person name="Coleine C."/>
            <person name="Stajich J.E."/>
            <person name="Selbmann L."/>
        </authorList>
    </citation>
    <scope>NUCLEOTIDE SEQUENCE</scope>
    <source>
        <strain evidence="1">CCFEE 5714</strain>
    </source>
</reference>
<evidence type="ECO:0000313" key="2">
    <source>
        <dbReference type="Proteomes" id="UP001281147"/>
    </source>
</evidence>
<name>A0ACC3NVT7_9PEZI</name>
<comment type="caution">
    <text evidence="1">The sequence shown here is derived from an EMBL/GenBank/DDBJ whole genome shotgun (WGS) entry which is preliminary data.</text>
</comment>